<proteinExistence type="predicted"/>
<accession>A0ABS1JAG1</accession>
<organism evidence="1 2">
    <name type="scientific">Tumebacillus amylolyticus</name>
    <dbReference type="NCBI Taxonomy" id="2801339"/>
    <lineage>
        <taxon>Bacteria</taxon>
        <taxon>Bacillati</taxon>
        <taxon>Bacillota</taxon>
        <taxon>Bacilli</taxon>
        <taxon>Bacillales</taxon>
        <taxon>Alicyclobacillaceae</taxon>
        <taxon>Tumebacillus</taxon>
    </lineage>
</organism>
<dbReference type="Proteomes" id="UP000602284">
    <property type="component" value="Unassembled WGS sequence"/>
</dbReference>
<gene>
    <name evidence="1" type="ORF">JJB07_11505</name>
</gene>
<keyword evidence="2" id="KW-1185">Reference proteome</keyword>
<evidence type="ECO:0000313" key="1">
    <source>
        <dbReference type="EMBL" id="MBL0387277.1"/>
    </source>
</evidence>
<reference evidence="1 2" key="1">
    <citation type="submission" date="2021-01" db="EMBL/GenBank/DDBJ databases">
        <title>Tumebacillus sp. strain ITR2 16S ribosomal RNA gene Genome sequencing and assembly.</title>
        <authorList>
            <person name="Kang M."/>
        </authorList>
    </citation>
    <scope>NUCLEOTIDE SEQUENCE [LARGE SCALE GENOMIC DNA]</scope>
    <source>
        <strain evidence="1 2">ITR2</strain>
    </source>
</reference>
<name>A0ABS1JAG1_9BACL</name>
<comment type="caution">
    <text evidence="1">The sequence shown here is derived from an EMBL/GenBank/DDBJ whole genome shotgun (WGS) entry which is preliminary data.</text>
</comment>
<protein>
    <submittedName>
        <fullName evidence="1">Uncharacterized protein</fullName>
    </submittedName>
</protein>
<dbReference type="EMBL" id="JAEQNB010000003">
    <property type="protein sequence ID" value="MBL0387277.1"/>
    <property type="molecule type" value="Genomic_DNA"/>
</dbReference>
<dbReference type="RefSeq" id="WP_201635113.1">
    <property type="nucleotide sequence ID" value="NZ_JAEQNB010000003.1"/>
</dbReference>
<sequence>MSQNICEFLRESVIRDLLKLKTVKKCWPIWEKAILKNITPLNETKVLGLGDSLSSIFELTGKKGRTQSDVSGGGTAWEALVCWYLNLCLIGSRTVVVKHSKKWLPKPVSDAITVTYSNFPSNTESDLIAITFPDRQEYSIDKDLINVLDVEGQLVPTITGKSKKKYNYNKVINSLLEKHLSECEIGIIQCKTNWNDNSQIPMLWDMIYASKGFKNNINVGTEGFSIHQVKKFTYSFVTVPTNNHSNFKETSTPVKRVQNISGGNYWGRASKASVVLSIKEIFNKNFTSGSSTGLRDRLRNELQFLGNKYEYFSVH</sequence>
<evidence type="ECO:0000313" key="2">
    <source>
        <dbReference type="Proteomes" id="UP000602284"/>
    </source>
</evidence>